<dbReference type="PROSITE" id="PS51742">
    <property type="entry name" value="PPC"/>
    <property type="match status" value="1"/>
</dbReference>
<evidence type="ECO:0000256" key="4">
    <source>
        <dbReference type="ARBA" id="ARBA00023163"/>
    </source>
</evidence>
<evidence type="ECO:0000256" key="5">
    <source>
        <dbReference type="ARBA" id="ARBA00023242"/>
    </source>
</evidence>
<sequence>MESREAVTTTTTATGGVTVVGSDAPSDYHIAPRSENSIQNPNSTPGSAPPPQTAGQPVPPPVSVSGLPGKKKRGRPRKYGPDGSVTMALSPKPISTAVPPPVIDFSAGKKPKVKSPTSVSKAKYELENLGEWVACSVGANFTPHIITVNAGEDVTMKIISFSQQGPRAICILSANGVISSVTLRQPDSSGGTLTYEGRFEILSLSGSFMPSDSGGTRSRSGGMSVSLASPDGRVVGGGVAGLLVAASPVQVVVGSFLAGNQHEQKPKKQKHDSISAAVPMAAIPVSSADPKSNLSASSFRGDSWTSLPDSRNKPADINVECYFYNDQFTVKAGLIFIIAFQIIITTILHESSSTLPSDAYEQCLVEEKEESSYQSVDIKVNNGVSGDEMKEKVKQEEKCDINGGSDEEDDDFEDLERRIEEFIARSYRRWKEELVEENYYNNNLLPMGNEKGSYWEIRKEKPRNRISIRPKNIIKKQRLQLGRMIEKMQIKAKSIKMRSYIYSLKHHKYPRSY</sequence>
<dbReference type="InterPro" id="IPR005175">
    <property type="entry name" value="PPC_dom"/>
</dbReference>
<evidence type="ECO:0000256" key="1">
    <source>
        <dbReference type="ARBA" id="ARBA00004123"/>
    </source>
</evidence>
<comment type="subcellular location">
    <subcellularLocation>
        <location evidence="1 6">Nucleus</location>
    </subcellularLocation>
</comment>
<feature type="compositionally biased region" description="Polar residues" evidence="7">
    <location>
        <begin position="289"/>
        <end position="309"/>
    </location>
</feature>
<comment type="function">
    <text evidence="6">Transcription factor that specifically binds AT-rich DNA sequences related to the nuclear matrix attachment regions (MARs).</text>
</comment>
<dbReference type="CDD" id="cd11378">
    <property type="entry name" value="DUF296"/>
    <property type="match status" value="1"/>
</dbReference>
<dbReference type="PANTHER" id="PTHR31500:SF7">
    <property type="entry name" value="AT-HOOK MOTIF NUCLEAR-LOCALIZED PROTEIN 1"/>
    <property type="match status" value="1"/>
</dbReference>
<keyword evidence="3 6" id="KW-0238">DNA-binding</keyword>
<keyword evidence="4 6" id="KW-0804">Transcription</keyword>
<feature type="domain" description="PPC" evidence="8">
    <location>
        <begin position="138"/>
        <end position="277"/>
    </location>
</feature>
<dbReference type="Proteomes" id="UP000187203">
    <property type="component" value="Unassembled WGS sequence"/>
</dbReference>
<evidence type="ECO:0000259" key="8">
    <source>
        <dbReference type="PROSITE" id="PS51742"/>
    </source>
</evidence>
<dbReference type="GO" id="GO:0003680">
    <property type="term" value="F:minor groove of adenine-thymine-rich DNA binding"/>
    <property type="evidence" value="ECO:0007669"/>
    <property type="project" value="UniProtKB-UniRule"/>
</dbReference>
<feature type="compositionally biased region" description="Basic residues" evidence="7">
    <location>
        <begin position="69"/>
        <end position="78"/>
    </location>
</feature>
<evidence type="ECO:0000256" key="2">
    <source>
        <dbReference type="ARBA" id="ARBA00023015"/>
    </source>
</evidence>
<keyword evidence="5 6" id="KW-0539">Nucleus</keyword>
<feature type="region of interest" description="Disordered" evidence="7">
    <location>
        <begin position="1"/>
        <end position="93"/>
    </location>
</feature>
<dbReference type="AlphaFoldDB" id="A0A1R3IEF2"/>
<dbReference type="Pfam" id="PF03479">
    <property type="entry name" value="PCC"/>
    <property type="match status" value="1"/>
</dbReference>
<evidence type="ECO:0000256" key="7">
    <source>
        <dbReference type="SAM" id="MobiDB-lite"/>
    </source>
</evidence>
<gene>
    <name evidence="9" type="ORF">COLO4_23850</name>
</gene>
<keyword evidence="2 6" id="KW-0805">Transcription regulation</keyword>
<dbReference type="InterPro" id="IPR039605">
    <property type="entry name" value="AHL"/>
</dbReference>
<dbReference type="EMBL" id="AWUE01018363">
    <property type="protein sequence ID" value="OMO80925.1"/>
    <property type="molecule type" value="Genomic_DNA"/>
</dbReference>
<comment type="domain">
    <text evidence="6">The PPC domain mediates interactions between AHL proteins.</text>
</comment>
<keyword evidence="10" id="KW-1185">Reference proteome</keyword>
<proteinExistence type="predicted"/>
<organism evidence="9 10">
    <name type="scientific">Corchorus olitorius</name>
    <dbReference type="NCBI Taxonomy" id="93759"/>
    <lineage>
        <taxon>Eukaryota</taxon>
        <taxon>Viridiplantae</taxon>
        <taxon>Streptophyta</taxon>
        <taxon>Embryophyta</taxon>
        <taxon>Tracheophyta</taxon>
        <taxon>Spermatophyta</taxon>
        <taxon>Magnoliopsida</taxon>
        <taxon>eudicotyledons</taxon>
        <taxon>Gunneridae</taxon>
        <taxon>Pentapetalae</taxon>
        <taxon>rosids</taxon>
        <taxon>malvids</taxon>
        <taxon>Malvales</taxon>
        <taxon>Malvaceae</taxon>
        <taxon>Grewioideae</taxon>
        <taxon>Apeibeae</taxon>
        <taxon>Corchorus</taxon>
    </lineage>
</organism>
<reference evidence="10" key="1">
    <citation type="submission" date="2013-09" db="EMBL/GenBank/DDBJ databases">
        <title>Corchorus olitorius genome sequencing.</title>
        <authorList>
            <person name="Alam M."/>
            <person name="Haque M.S."/>
            <person name="Islam M.S."/>
            <person name="Emdad E.M."/>
            <person name="Islam M.M."/>
            <person name="Ahmed B."/>
            <person name="Halim A."/>
            <person name="Hossen Q.M.M."/>
            <person name="Hossain M.Z."/>
            <person name="Ahmed R."/>
            <person name="Khan M.M."/>
            <person name="Islam R."/>
            <person name="Rashid M.M."/>
            <person name="Khan S.A."/>
            <person name="Rahman M.S."/>
            <person name="Alam M."/>
            <person name="Yahiya A.S."/>
            <person name="Khan M.S."/>
            <person name="Azam M.S."/>
            <person name="Haque T."/>
            <person name="Lashkar M.Z.H."/>
            <person name="Akhand A.I."/>
            <person name="Morshed G."/>
            <person name="Roy S."/>
            <person name="Uddin K.S."/>
            <person name="Rabeya T."/>
            <person name="Hossain A.S."/>
            <person name="Chowdhury A."/>
            <person name="Snigdha A.R."/>
            <person name="Mortoza M.S."/>
            <person name="Matin S.A."/>
            <person name="Hoque S.M.E."/>
            <person name="Islam M.K."/>
            <person name="Roy D.K."/>
            <person name="Haider R."/>
            <person name="Moosa M.M."/>
            <person name="Elias S.M."/>
            <person name="Hasan A.M."/>
            <person name="Jahan S."/>
            <person name="Shafiuddin M."/>
            <person name="Mahmood N."/>
            <person name="Shommy N.S."/>
        </authorList>
    </citation>
    <scope>NUCLEOTIDE SEQUENCE [LARGE SCALE GENOMIC DNA]</scope>
    <source>
        <strain evidence="10">cv. O-4</strain>
    </source>
</reference>
<name>A0A1R3IEF2_9ROSI</name>
<evidence type="ECO:0000313" key="10">
    <source>
        <dbReference type="Proteomes" id="UP000187203"/>
    </source>
</evidence>
<dbReference type="STRING" id="93759.A0A1R3IEF2"/>
<dbReference type="SUPFAM" id="SSF117856">
    <property type="entry name" value="AF0104/ALDC/Ptd012-like"/>
    <property type="match status" value="1"/>
</dbReference>
<evidence type="ECO:0000256" key="3">
    <source>
        <dbReference type="ARBA" id="ARBA00023125"/>
    </source>
</evidence>
<dbReference type="OrthoDB" id="2014829at2759"/>
<accession>A0A1R3IEF2</accession>
<evidence type="ECO:0000313" key="9">
    <source>
        <dbReference type="EMBL" id="OMO80925.1"/>
    </source>
</evidence>
<protein>
    <recommendedName>
        <fullName evidence="6">AT-hook motif nuclear-localized protein</fullName>
    </recommendedName>
</protein>
<feature type="region of interest" description="Disordered" evidence="7">
    <location>
        <begin position="287"/>
        <end position="310"/>
    </location>
</feature>
<feature type="compositionally biased region" description="Polar residues" evidence="7">
    <location>
        <begin position="34"/>
        <end position="46"/>
    </location>
</feature>
<comment type="caution">
    <text evidence="9">The sequence shown here is derived from an EMBL/GenBank/DDBJ whole genome shotgun (WGS) entry which is preliminary data.</text>
</comment>
<dbReference type="PANTHER" id="PTHR31500">
    <property type="entry name" value="AT-HOOK MOTIF NUCLEAR-LOCALIZED PROTEIN 9"/>
    <property type="match status" value="1"/>
</dbReference>
<dbReference type="Gene3D" id="3.30.1330.80">
    <property type="entry name" value="Hypothetical protein, similar to alpha- acetolactate decarboxylase, domain 2"/>
    <property type="match status" value="1"/>
</dbReference>
<feature type="compositionally biased region" description="Low complexity" evidence="7">
    <location>
        <begin position="1"/>
        <end position="21"/>
    </location>
</feature>
<dbReference type="GO" id="GO:0005634">
    <property type="term" value="C:nucleus"/>
    <property type="evidence" value="ECO:0007669"/>
    <property type="project" value="UniProtKB-SubCell"/>
</dbReference>
<evidence type="ECO:0000256" key="6">
    <source>
        <dbReference type="RuleBase" id="RU367031"/>
    </source>
</evidence>
<feature type="compositionally biased region" description="Pro residues" evidence="7">
    <location>
        <begin position="47"/>
        <end position="62"/>
    </location>
</feature>
<dbReference type="FunFam" id="3.30.1330.80:FF:000003">
    <property type="entry name" value="AT-hook motif nuclear-localized protein 1-like"/>
    <property type="match status" value="1"/>
</dbReference>